<organism evidence="2 3">
    <name type="scientific">Candidatus Lambdaproteobacteria bacterium RIFOXYD2_FULL_50_16</name>
    <dbReference type="NCBI Taxonomy" id="1817772"/>
    <lineage>
        <taxon>Bacteria</taxon>
        <taxon>Pseudomonadati</taxon>
        <taxon>Pseudomonadota</taxon>
        <taxon>Candidatus Lambdaproteobacteria</taxon>
    </lineage>
</organism>
<evidence type="ECO:0008006" key="4">
    <source>
        <dbReference type="Google" id="ProtNLM"/>
    </source>
</evidence>
<feature type="chain" id="PRO_5009524576" description="Lipoprotein" evidence="1">
    <location>
        <begin position="27"/>
        <end position="197"/>
    </location>
</feature>
<keyword evidence="1" id="KW-0732">Signal</keyword>
<dbReference type="EMBL" id="MFNE01000043">
    <property type="protein sequence ID" value="OGG94019.1"/>
    <property type="molecule type" value="Genomic_DNA"/>
</dbReference>
<gene>
    <name evidence="2" type="ORF">A2527_09195</name>
</gene>
<feature type="signal peptide" evidence="1">
    <location>
        <begin position="1"/>
        <end position="26"/>
    </location>
</feature>
<proteinExistence type="predicted"/>
<name>A0A1F6G7D9_9PROT</name>
<comment type="caution">
    <text evidence="2">The sequence shown here is derived from an EMBL/GenBank/DDBJ whole genome shotgun (WGS) entry which is preliminary data.</text>
</comment>
<evidence type="ECO:0000313" key="2">
    <source>
        <dbReference type="EMBL" id="OGG94019.1"/>
    </source>
</evidence>
<dbReference type="AlphaFoldDB" id="A0A1F6G7D9"/>
<dbReference type="Proteomes" id="UP000178449">
    <property type="component" value="Unassembled WGS sequence"/>
</dbReference>
<evidence type="ECO:0000313" key="3">
    <source>
        <dbReference type="Proteomes" id="UP000178449"/>
    </source>
</evidence>
<dbReference type="PROSITE" id="PS51257">
    <property type="entry name" value="PROKAR_LIPOPROTEIN"/>
    <property type="match status" value="1"/>
</dbReference>
<dbReference type="STRING" id="1817772.A2527_09195"/>
<evidence type="ECO:0000256" key="1">
    <source>
        <dbReference type="SAM" id="SignalP"/>
    </source>
</evidence>
<accession>A0A1F6G7D9</accession>
<reference evidence="2 3" key="1">
    <citation type="journal article" date="2016" name="Nat. Commun.">
        <title>Thousands of microbial genomes shed light on interconnected biogeochemical processes in an aquifer system.</title>
        <authorList>
            <person name="Anantharaman K."/>
            <person name="Brown C.T."/>
            <person name="Hug L.A."/>
            <person name="Sharon I."/>
            <person name="Castelle C.J."/>
            <person name="Probst A.J."/>
            <person name="Thomas B.C."/>
            <person name="Singh A."/>
            <person name="Wilkins M.J."/>
            <person name="Karaoz U."/>
            <person name="Brodie E.L."/>
            <person name="Williams K.H."/>
            <person name="Hubbard S.S."/>
            <person name="Banfield J.F."/>
        </authorList>
    </citation>
    <scope>NUCLEOTIDE SEQUENCE [LARGE SCALE GENOMIC DNA]</scope>
</reference>
<sequence>MKKSLFILLALVLLSACVPLPTPVQDQTQRDSSDLLSEVTITQKGPKTRVYISPRQYAGQGMIDSLVRCYRNDEKKSFFCQLFMKVESLSPLGERQIEYEVDGQKVVGKIQVAKTQFQCGPYCDRLNCSQQCYNLYLISHTLEQKTVEELSKLALLPPEKRKPWTFTLPGSGYSPTGAILPVAMAAVLLKMDQDILP</sequence>
<protein>
    <recommendedName>
        <fullName evidence="4">Lipoprotein</fullName>
    </recommendedName>
</protein>